<keyword evidence="5 9" id="KW-0653">Protein transport</keyword>
<evidence type="ECO:0000256" key="4">
    <source>
        <dbReference type="ARBA" id="ARBA00022692"/>
    </source>
</evidence>
<evidence type="ECO:0000256" key="3">
    <source>
        <dbReference type="ARBA" id="ARBA00022475"/>
    </source>
</evidence>
<dbReference type="Gene3D" id="1.20.5.1030">
    <property type="entry name" value="Preprotein translocase secy subunit"/>
    <property type="match status" value="1"/>
</dbReference>
<dbReference type="HAMAP" id="MF_00422">
    <property type="entry name" value="SecE"/>
    <property type="match status" value="1"/>
</dbReference>
<sequence>MPFLGVYRKGFGVYSRVAVGIALGLLALFASISLYNVLIDLPNIAGSARIPLVDISLSWGLVCAFLLFVFLGFLIGIFVVGFETGIRPLDSSGKKTVEFLIDTQGELQKVSWPTRYELVGSTAVVIVSVIVIGVFILGVDWFVSMVMEYIGVL</sequence>
<dbReference type="InterPro" id="IPR038379">
    <property type="entry name" value="SecE_sf"/>
</dbReference>
<comment type="subunit">
    <text evidence="9">Component of the Sec protein translocase complex. Heterotrimer consisting of SecY, SecE and SecG subunits. The heterotrimers can form oligomers, although 1 heterotrimer is thought to be able to translocate proteins. Interacts with the ribosome. Interacts with SecDF, and other proteins may be involved. Interacts with SecA.</text>
</comment>
<dbReference type="PANTHER" id="PTHR33910:SF1">
    <property type="entry name" value="PROTEIN TRANSLOCASE SUBUNIT SECE"/>
    <property type="match status" value="1"/>
</dbReference>
<organism evidence="10 11">
    <name type="scientific">Candidatus Brocadia sinica JPN1</name>
    <dbReference type="NCBI Taxonomy" id="1197129"/>
    <lineage>
        <taxon>Bacteria</taxon>
        <taxon>Pseudomonadati</taxon>
        <taxon>Planctomycetota</taxon>
        <taxon>Candidatus Brocadiia</taxon>
        <taxon>Candidatus Brocadiales</taxon>
        <taxon>Candidatus Brocadiaceae</taxon>
        <taxon>Candidatus Brocadia</taxon>
    </lineage>
</organism>
<evidence type="ECO:0000256" key="8">
    <source>
        <dbReference type="ARBA" id="ARBA00023136"/>
    </source>
</evidence>
<dbReference type="InterPro" id="IPR005807">
    <property type="entry name" value="SecE_bac"/>
</dbReference>
<evidence type="ECO:0000256" key="7">
    <source>
        <dbReference type="ARBA" id="ARBA00023010"/>
    </source>
</evidence>
<proteinExistence type="inferred from homology"/>
<evidence type="ECO:0000256" key="6">
    <source>
        <dbReference type="ARBA" id="ARBA00022989"/>
    </source>
</evidence>
<keyword evidence="4 9" id="KW-0812">Transmembrane</keyword>
<dbReference type="EMBL" id="BAFN01000001">
    <property type="protein sequence ID" value="GAN33653.1"/>
    <property type="molecule type" value="Genomic_DNA"/>
</dbReference>
<comment type="function">
    <text evidence="9">Essential subunit of the Sec protein translocation channel SecYEG. Clamps together the 2 halves of SecY. May contact the channel plug during translocation.</text>
</comment>
<keyword evidence="8 9" id="KW-0472">Membrane</keyword>
<evidence type="ECO:0000313" key="10">
    <source>
        <dbReference type="EMBL" id="GAN33653.1"/>
    </source>
</evidence>
<dbReference type="NCBIfam" id="TIGR00964">
    <property type="entry name" value="secE_bact"/>
    <property type="match status" value="1"/>
</dbReference>
<comment type="similarity">
    <text evidence="9">Belongs to the SecE/SEC61-gamma family.</text>
</comment>
<comment type="caution">
    <text evidence="9">Lacks conserved residue(s) required for the propagation of feature annotation.</text>
</comment>
<keyword evidence="6 9" id="KW-1133">Transmembrane helix</keyword>
<feature type="transmembrane region" description="Helical" evidence="9">
    <location>
        <begin position="59"/>
        <end position="82"/>
    </location>
</feature>
<keyword evidence="11" id="KW-1185">Reference proteome</keyword>
<protein>
    <recommendedName>
        <fullName evidence="9">Protein translocase subunit SecE</fullName>
    </recommendedName>
</protein>
<dbReference type="RefSeq" id="WP_082059167.1">
    <property type="nucleotide sequence ID" value="NZ_BAFN01000001.1"/>
</dbReference>
<feature type="transmembrane region" description="Helical" evidence="9">
    <location>
        <begin position="17"/>
        <end position="39"/>
    </location>
</feature>
<dbReference type="Pfam" id="PF00584">
    <property type="entry name" value="SecE"/>
    <property type="match status" value="1"/>
</dbReference>
<keyword evidence="7 9" id="KW-0811">Translocation</keyword>
<keyword evidence="2 9" id="KW-0813">Transport</keyword>
<feature type="transmembrane region" description="Helical" evidence="9">
    <location>
        <begin position="118"/>
        <end position="143"/>
    </location>
</feature>
<comment type="caution">
    <text evidence="10">The sequence shown here is derived from an EMBL/GenBank/DDBJ whole genome shotgun (WGS) entry which is preliminary data.</text>
</comment>
<evidence type="ECO:0000313" key="11">
    <source>
        <dbReference type="Proteomes" id="UP000032309"/>
    </source>
</evidence>
<dbReference type="InterPro" id="IPR001901">
    <property type="entry name" value="Translocase_SecE/Sec61-g"/>
</dbReference>
<name>A0ABQ0JXY4_9BACT</name>
<dbReference type="PANTHER" id="PTHR33910">
    <property type="entry name" value="PROTEIN TRANSLOCASE SUBUNIT SECE"/>
    <property type="match status" value="1"/>
</dbReference>
<dbReference type="PROSITE" id="PS01067">
    <property type="entry name" value="SECE_SEC61G"/>
    <property type="match status" value="1"/>
</dbReference>
<evidence type="ECO:0000256" key="1">
    <source>
        <dbReference type="ARBA" id="ARBA00004370"/>
    </source>
</evidence>
<keyword evidence="3 9" id="KW-1003">Cell membrane</keyword>
<evidence type="ECO:0000256" key="9">
    <source>
        <dbReference type="HAMAP-Rule" id="MF_00422"/>
    </source>
</evidence>
<evidence type="ECO:0000256" key="5">
    <source>
        <dbReference type="ARBA" id="ARBA00022927"/>
    </source>
</evidence>
<comment type="subcellular location">
    <subcellularLocation>
        <location evidence="1">Membrane</location>
    </subcellularLocation>
</comment>
<gene>
    <name evidence="9" type="primary">secE</name>
    <name evidence="10" type="ORF">BROSI_A2187</name>
</gene>
<dbReference type="Proteomes" id="UP000032309">
    <property type="component" value="Unassembled WGS sequence"/>
</dbReference>
<evidence type="ECO:0000256" key="2">
    <source>
        <dbReference type="ARBA" id="ARBA00022448"/>
    </source>
</evidence>
<accession>A0ABQ0JXY4</accession>
<reference evidence="11" key="1">
    <citation type="journal article" date="2015" name="Genome Announc.">
        <title>Draft Genome Sequence of an Anaerobic Ammonium-Oxidizing Bacterium, "Candidatus Brocadia sinica".</title>
        <authorList>
            <person name="Oshiki M."/>
            <person name="Shinyako-Hata K."/>
            <person name="Satoh H."/>
            <person name="Okabe S."/>
        </authorList>
    </citation>
    <scope>NUCLEOTIDE SEQUENCE [LARGE SCALE GENOMIC DNA]</scope>
    <source>
        <strain evidence="11">JPN1</strain>
    </source>
</reference>